<name>A0A330MCR3_9GAMM</name>
<protein>
    <submittedName>
        <fullName evidence="1">Uncharacterized protein</fullName>
    </submittedName>
</protein>
<proteinExistence type="predicted"/>
<evidence type="ECO:0000313" key="1">
    <source>
        <dbReference type="EMBL" id="SQH77587.1"/>
    </source>
</evidence>
<sequence>MAHTYILLEQYQRKWIFNHKDLPVTYEDKAFIKPLD</sequence>
<dbReference type="EMBL" id="LS483452">
    <property type="protein sequence ID" value="SQH77587.1"/>
    <property type="molecule type" value="Genomic_DNA"/>
</dbReference>
<accession>A0A330MCR3</accession>
<dbReference type="KEGG" id="sbk:SHEWBE_3624"/>
<dbReference type="Pfam" id="PF11163">
    <property type="entry name" value="DUF2947"/>
    <property type="match status" value="1"/>
</dbReference>
<dbReference type="Proteomes" id="UP000250123">
    <property type="component" value="Chromosome SHEWBE"/>
</dbReference>
<reference evidence="2" key="1">
    <citation type="submission" date="2018-06" db="EMBL/GenBank/DDBJ databases">
        <authorList>
            <person name="Cea G.-C."/>
            <person name="William W."/>
        </authorList>
    </citation>
    <scope>NUCLEOTIDE SEQUENCE [LARGE SCALE GENOMIC DNA]</scope>
    <source>
        <strain evidence="2">DB21MT-2</strain>
    </source>
</reference>
<gene>
    <name evidence="1" type="ORF">SHEWBE_3624</name>
</gene>
<dbReference type="AlphaFoldDB" id="A0A330MCR3"/>
<evidence type="ECO:0000313" key="2">
    <source>
        <dbReference type="Proteomes" id="UP000250123"/>
    </source>
</evidence>
<organism evidence="1 2">
    <name type="scientific">Shewanella benthica</name>
    <dbReference type="NCBI Taxonomy" id="43661"/>
    <lineage>
        <taxon>Bacteria</taxon>
        <taxon>Pseudomonadati</taxon>
        <taxon>Pseudomonadota</taxon>
        <taxon>Gammaproteobacteria</taxon>
        <taxon>Alteromonadales</taxon>
        <taxon>Shewanellaceae</taxon>
        <taxon>Shewanella</taxon>
    </lineage>
</organism>
<dbReference type="InterPro" id="IPR021334">
    <property type="entry name" value="DUF2947"/>
</dbReference>